<dbReference type="EMBL" id="BKCJ011442629">
    <property type="protein sequence ID" value="GFD34094.1"/>
    <property type="molecule type" value="Genomic_DNA"/>
</dbReference>
<gene>
    <name evidence="1" type="ORF">Tci_906063</name>
</gene>
<name>A0A699VQJ3_TANCI</name>
<proteinExistence type="predicted"/>
<organism evidence="1">
    <name type="scientific">Tanacetum cinerariifolium</name>
    <name type="common">Dalmatian daisy</name>
    <name type="synonym">Chrysanthemum cinerariifolium</name>
    <dbReference type="NCBI Taxonomy" id="118510"/>
    <lineage>
        <taxon>Eukaryota</taxon>
        <taxon>Viridiplantae</taxon>
        <taxon>Streptophyta</taxon>
        <taxon>Embryophyta</taxon>
        <taxon>Tracheophyta</taxon>
        <taxon>Spermatophyta</taxon>
        <taxon>Magnoliopsida</taxon>
        <taxon>eudicotyledons</taxon>
        <taxon>Gunneridae</taxon>
        <taxon>Pentapetalae</taxon>
        <taxon>asterids</taxon>
        <taxon>campanulids</taxon>
        <taxon>Asterales</taxon>
        <taxon>Asteraceae</taxon>
        <taxon>Asteroideae</taxon>
        <taxon>Anthemideae</taxon>
        <taxon>Anthemidinae</taxon>
        <taxon>Tanacetum</taxon>
    </lineage>
</organism>
<feature type="non-terminal residue" evidence="1">
    <location>
        <position position="1"/>
    </location>
</feature>
<reference evidence="1" key="1">
    <citation type="journal article" date="2019" name="Sci. Rep.">
        <title>Draft genome of Tanacetum cinerariifolium, the natural source of mosquito coil.</title>
        <authorList>
            <person name="Yamashiro T."/>
            <person name="Shiraishi A."/>
            <person name="Satake H."/>
            <person name="Nakayama K."/>
        </authorList>
    </citation>
    <scope>NUCLEOTIDE SEQUENCE</scope>
</reference>
<comment type="caution">
    <text evidence="1">The sequence shown here is derived from an EMBL/GenBank/DDBJ whole genome shotgun (WGS) entry which is preliminary data.</text>
</comment>
<protein>
    <submittedName>
        <fullName evidence="1">Uncharacterized protein</fullName>
    </submittedName>
</protein>
<sequence>VCADIRKVGEYKRLSRELRESVKGLIACIAELKALGDCKDGYEALRLLEHLGLDNIGKGIRLRLMMKETQLKITKKGNFMMKLRETGGVVSVCVWFLL</sequence>
<dbReference type="AlphaFoldDB" id="A0A699VQJ3"/>
<accession>A0A699VQJ3</accession>
<evidence type="ECO:0000313" key="1">
    <source>
        <dbReference type="EMBL" id="GFD34094.1"/>
    </source>
</evidence>